<comment type="caution">
    <text evidence="7">The sequence shown here is derived from an EMBL/GenBank/DDBJ whole genome shotgun (WGS) entry which is preliminary data.</text>
</comment>
<organism evidence="7 8">
    <name type="scientific">Dendrobium thyrsiflorum</name>
    <name type="common">Pinecone-like raceme dendrobium</name>
    <name type="synonym">Orchid</name>
    <dbReference type="NCBI Taxonomy" id="117978"/>
    <lineage>
        <taxon>Eukaryota</taxon>
        <taxon>Viridiplantae</taxon>
        <taxon>Streptophyta</taxon>
        <taxon>Embryophyta</taxon>
        <taxon>Tracheophyta</taxon>
        <taxon>Spermatophyta</taxon>
        <taxon>Magnoliopsida</taxon>
        <taxon>Liliopsida</taxon>
        <taxon>Asparagales</taxon>
        <taxon>Orchidaceae</taxon>
        <taxon>Epidendroideae</taxon>
        <taxon>Malaxideae</taxon>
        <taxon>Dendrobiinae</taxon>
        <taxon>Dendrobium</taxon>
    </lineage>
</organism>
<keyword evidence="3" id="KW-0378">Hydrolase</keyword>
<evidence type="ECO:0000256" key="2">
    <source>
        <dbReference type="ARBA" id="ARBA00022670"/>
    </source>
</evidence>
<keyword evidence="8" id="KW-1185">Reference proteome</keyword>
<dbReference type="InterPro" id="IPR003653">
    <property type="entry name" value="Peptidase_C48_C"/>
</dbReference>
<sequence length="341" mass="40136">MAEQSISTDDATMLKTFISFIISNLFFPLNSHKIPRRLAWTLREFLVNEFNRMATKLATEKPLGYINNFLPLPLPEWLSLLEERMLKLIEEVSRKIHEDIRDCIDKIEENFERVEGKVDDLQYKFINHCLQCSVDTEKTPPEISSSSTDCVEQPLKKLKRLPALLLRFCCALTVLLLRLLCAFPALSLHFSNILKGYKDPTDVYVQHINKEIVKRTNLLIIPVIHNMYWTLLVGCLKERVWKLFLSIGLTEKSLLFFDKINKLYIDLKECFDVDISKWRLNIVHGTPTQSNSFDCGMFVCKYMEKVIVQDKVDWSAYKYWQNDMPRYRAEFVYQILRSSER</sequence>
<evidence type="ECO:0000256" key="4">
    <source>
        <dbReference type="ARBA" id="ARBA00022807"/>
    </source>
</evidence>
<gene>
    <name evidence="7" type="ORF">M5K25_009231</name>
</gene>
<evidence type="ECO:0000313" key="8">
    <source>
        <dbReference type="Proteomes" id="UP001552299"/>
    </source>
</evidence>
<dbReference type="PANTHER" id="PTHR12606:SF141">
    <property type="entry name" value="GH15225P-RELATED"/>
    <property type="match status" value="1"/>
</dbReference>
<comment type="similarity">
    <text evidence="1">Belongs to the peptidase C48 family.</text>
</comment>
<feature type="transmembrane region" description="Helical" evidence="5">
    <location>
        <begin position="164"/>
        <end position="186"/>
    </location>
</feature>
<dbReference type="PANTHER" id="PTHR12606">
    <property type="entry name" value="SENTRIN/SUMO-SPECIFIC PROTEASE"/>
    <property type="match status" value="1"/>
</dbReference>
<keyword evidence="2" id="KW-0645">Protease</keyword>
<dbReference type="SUPFAM" id="SSF54001">
    <property type="entry name" value="Cysteine proteinases"/>
    <property type="match status" value="1"/>
</dbReference>
<dbReference type="Pfam" id="PF02902">
    <property type="entry name" value="Peptidase_C48"/>
    <property type="match status" value="1"/>
</dbReference>
<accession>A0ABD0V5S2</accession>
<dbReference type="InterPro" id="IPR038765">
    <property type="entry name" value="Papain-like_cys_pep_sf"/>
</dbReference>
<dbReference type="Proteomes" id="UP001552299">
    <property type="component" value="Unassembled WGS sequence"/>
</dbReference>
<feature type="domain" description="Ubiquitin-like protease family profile" evidence="6">
    <location>
        <begin position="94"/>
        <end position="306"/>
    </location>
</feature>
<dbReference type="GO" id="GO:0006508">
    <property type="term" value="P:proteolysis"/>
    <property type="evidence" value="ECO:0007669"/>
    <property type="project" value="UniProtKB-KW"/>
</dbReference>
<keyword evidence="5" id="KW-1133">Transmembrane helix</keyword>
<proteinExistence type="inferred from homology"/>
<keyword evidence="5" id="KW-0812">Transmembrane</keyword>
<evidence type="ECO:0000256" key="3">
    <source>
        <dbReference type="ARBA" id="ARBA00022801"/>
    </source>
</evidence>
<dbReference type="GO" id="GO:0008234">
    <property type="term" value="F:cysteine-type peptidase activity"/>
    <property type="evidence" value="ECO:0007669"/>
    <property type="project" value="UniProtKB-KW"/>
</dbReference>
<keyword evidence="4" id="KW-0788">Thiol protease</keyword>
<evidence type="ECO:0000313" key="7">
    <source>
        <dbReference type="EMBL" id="KAL0920120.1"/>
    </source>
</evidence>
<keyword evidence="5" id="KW-0472">Membrane</keyword>
<dbReference type="AlphaFoldDB" id="A0ABD0V5S2"/>
<dbReference type="PROSITE" id="PS50600">
    <property type="entry name" value="ULP_PROTEASE"/>
    <property type="match status" value="1"/>
</dbReference>
<dbReference type="EMBL" id="JANQDX010000008">
    <property type="protein sequence ID" value="KAL0920120.1"/>
    <property type="molecule type" value="Genomic_DNA"/>
</dbReference>
<protein>
    <recommendedName>
        <fullName evidence="6">Ubiquitin-like protease family profile domain-containing protein</fullName>
    </recommendedName>
</protein>
<reference evidence="7 8" key="1">
    <citation type="journal article" date="2024" name="Plant Biotechnol. J.">
        <title>Dendrobium thyrsiflorum genome and its molecular insights into genes involved in important horticultural traits.</title>
        <authorList>
            <person name="Chen B."/>
            <person name="Wang J.Y."/>
            <person name="Zheng P.J."/>
            <person name="Li K.L."/>
            <person name="Liang Y.M."/>
            <person name="Chen X.F."/>
            <person name="Zhang C."/>
            <person name="Zhao X."/>
            <person name="He X."/>
            <person name="Zhang G.Q."/>
            <person name="Liu Z.J."/>
            <person name="Xu Q."/>
        </authorList>
    </citation>
    <scope>NUCLEOTIDE SEQUENCE [LARGE SCALE GENOMIC DNA]</scope>
    <source>
        <strain evidence="7">GZMU011</strain>
    </source>
</reference>
<dbReference type="Gene3D" id="3.40.395.10">
    <property type="entry name" value="Adenoviral Proteinase, Chain A"/>
    <property type="match status" value="1"/>
</dbReference>
<evidence type="ECO:0000256" key="5">
    <source>
        <dbReference type="SAM" id="Phobius"/>
    </source>
</evidence>
<evidence type="ECO:0000256" key="1">
    <source>
        <dbReference type="ARBA" id="ARBA00005234"/>
    </source>
</evidence>
<evidence type="ECO:0000259" key="6">
    <source>
        <dbReference type="PROSITE" id="PS50600"/>
    </source>
</evidence>
<name>A0ABD0V5S2_DENTH</name>